<proteinExistence type="predicted"/>
<dbReference type="Proteomes" id="UP000046392">
    <property type="component" value="Unplaced"/>
</dbReference>
<dbReference type="Gene3D" id="2.40.50.140">
    <property type="entry name" value="Nucleic acid-binding proteins"/>
    <property type="match status" value="1"/>
</dbReference>
<name>A0A0N5CGM2_STREA</name>
<keyword evidence="1" id="KW-1185">Reference proteome</keyword>
<reference evidence="2" key="1">
    <citation type="submission" date="2017-02" db="UniProtKB">
        <authorList>
            <consortium name="WormBaseParasite"/>
        </authorList>
    </citation>
    <scope>IDENTIFICATION</scope>
</reference>
<sequence>MSFDVKPEFKLTHDFLQLLAEDRNFSLKPLVQILGSQLTDDPSSIRIHVSDGSSIYSHIYLMRRALEKFYYYKMDKHKSIIKILDYQYTKTSREGINKIGLTIYDFELIEKKSPIIGNPRNYLGNSEQRLALEVNKAGQIPLKRLRLSIPTGKRL</sequence>
<protein>
    <submittedName>
        <fullName evidence="2">Rep_3 domain-containing protein</fullName>
    </submittedName>
</protein>
<evidence type="ECO:0000313" key="2">
    <source>
        <dbReference type="WBParaSite" id="SPAL_0001699800.1"/>
    </source>
</evidence>
<dbReference type="AlphaFoldDB" id="A0A0N5CGM2"/>
<evidence type="ECO:0000313" key="1">
    <source>
        <dbReference type="Proteomes" id="UP000046392"/>
    </source>
</evidence>
<dbReference type="InterPro" id="IPR012340">
    <property type="entry name" value="NA-bd_OB-fold"/>
</dbReference>
<accession>A0A0N5CGM2</accession>
<dbReference type="WBParaSite" id="SPAL_0001699800.1">
    <property type="protein sequence ID" value="SPAL_0001699800.1"/>
    <property type="gene ID" value="SPAL_0001699800"/>
</dbReference>
<organism evidence="1 2">
    <name type="scientific">Strongyloides papillosus</name>
    <name type="common">Intestinal threadworm</name>
    <dbReference type="NCBI Taxonomy" id="174720"/>
    <lineage>
        <taxon>Eukaryota</taxon>
        <taxon>Metazoa</taxon>
        <taxon>Ecdysozoa</taxon>
        <taxon>Nematoda</taxon>
        <taxon>Chromadorea</taxon>
        <taxon>Rhabditida</taxon>
        <taxon>Tylenchina</taxon>
        <taxon>Panagrolaimomorpha</taxon>
        <taxon>Strongyloidoidea</taxon>
        <taxon>Strongyloididae</taxon>
        <taxon>Strongyloides</taxon>
    </lineage>
</organism>